<dbReference type="AlphaFoldDB" id="A0A0A0IEG4"/>
<proteinExistence type="predicted"/>
<sequence length="151" mass="17688">MWAIDNLNTIYNNTVASILSDVDFIVETEEDIIFIEYKNSDIAGARNPDAFKEKIKKDSHYISIAKKYYGSLLYILGCEKEKNFKFVYILECKSADTVLRKFIRNKIQLKLPFKLQKCSEIKKQLISEFNILSIDEWNTHPKYSKFPISTI</sequence>
<organism evidence="1 2">
    <name type="scientific">Clostridium botulinum C/D str. DC5</name>
    <dbReference type="NCBI Taxonomy" id="1443128"/>
    <lineage>
        <taxon>Bacteria</taxon>
        <taxon>Bacillati</taxon>
        <taxon>Bacillota</taxon>
        <taxon>Clostridia</taxon>
        <taxon>Eubacteriales</taxon>
        <taxon>Clostridiaceae</taxon>
        <taxon>Clostridium</taxon>
    </lineage>
</organism>
<evidence type="ECO:0000313" key="1">
    <source>
        <dbReference type="EMBL" id="KGM98903.1"/>
    </source>
</evidence>
<reference evidence="1 2" key="1">
    <citation type="submission" date="2014-01" db="EMBL/GenBank/DDBJ databases">
        <title>Plasmidome dynamics in the species complex Clostridium novyi sensu lato converts strains of independent lineages into distinctly different pathogens.</title>
        <authorList>
            <person name="Skarin H."/>
            <person name="Segerman B."/>
        </authorList>
    </citation>
    <scope>NUCLEOTIDE SEQUENCE [LARGE SCALE GENOMIC DNA]</scope>
    <source>
        <strain evidence="1 2">DC5</strain>
    </source>
</reference>
<comment type="caution">
    <text evidence="1">The sequence shown here is derived from an EMBL/GenBank/DDBJ whole genome shotgun (WGS) entry which is preliminary data.</text>
</comment>
<accession>A0A0A0IEG4</accession>
<name>A0A0A0IEG4_CLOBO</name>
<protein>
    <submittedName>
        <fullName evidence="1">Uncharacterized protein</fullName>
    </submittedName>
</protein>
<dbReference type="Proteomes" id="UP000030014">
    <property type="component" value="Unassembled WGS sequence"/>
</dbReference>
<evidence type="ECO:0000313" key="2">
    <source>
        <dbReference type="Proteomes" id="UP000030014"/>
    </source>
</evidence>
<dbReference type="EMBL" id="JDRY01000044">
    <property type="protein sequence ID" value="KGM98903.1"/>
    <property type="molecule type" value="Genomic_DNA"/>
</dbReference>
<gene>
    <name evidence="1" type="ORF">Z955_10195</name>
</gene>